<feature type="chain" id="PRO_5041722201" evidence="2">
    <location>
        <begin position="25"/>
        <end position="689"/>
    </location>
</feature>
<evidence type="ECO:0000313" key="4">
    <source>
        <dbReference type="EMBL" id="WEK53502.1"/>
    </source>
</evidence>
<keyword evidence="5" id="KW-1185">Reference proteome</keyword>
<evidence type="ECO:0000313" key="5">
    <source>
        <dbReference type="Proteomes" id="UP001178662"/>
    </source>
</evidence>
<feature type="signal peptide" evidence="2">
    <location>
        <begin position="1"/>
        <end position="24"/>
    </location>
</feature>
<evidence type="ECO:0000256" key="1">
    <source>
        <dbReference type="ARBA" id="ARBA00022729"/>
    </source>
</evidence>
<reference evidence="4" key="1">
    <citation type="submission" date="2023-03" db="EMBL/GenBank/DDBJ databases">
        <title>Andean soil-derived lignocellulolytic bacterial consortium as a source of novel taxa and putative plastic-active enzymes.</title>
        <authorList>
            <person name="Diaz-Garcia L."/>
            <person name="Chuvochina M."/>
            <person name="Feuerriegel G."/>
            <person name="Bunk B."/>
            <person name="Sproer C."/>
            <person name="Streit W.R."/>
            <person name="Rodriguez L.M."/>
            <person name="Overmann J."/>
            <person name="Jimenez D.J."/>
        </authorList>
    </citation>
    <scope>NUCLEOTIDE SEQUENCE</scope>
    <source>
        <strain evidence="4">MAG 2441</strain>
    </source>
</reference>
<dbReference type="InterPro" id="IPR001119">
    <property type="entry name" value="SLH_dom"/>
</dbReference>
<dbReference type="Proteomes" id="UP001178662">
    <property type="component" value="Chromosome"/>
</dbReference>
<gene>
    <name evidence="4" type="ORF">P0Y55_13045</name>
</gene>
<dbReference type="EMBL" id="CP119317">
    <property type="protein sequence ID" value="WEK53502.1"/>
    <property type="molecule type" value="Genomic_DNA"/>
</dbReference>
<feature type="domain" description="SLH" evidence="3">
    <location>
        <begin position="77"/>
        <end position="140"/>
    </location>
</feature>
<dbReference type="InterPro" id="IPR032812">
    <property type="entry name" value="SbsA_Ig"/>
</dbReference>
<proteinExistence type="predicted"/>
<protein>
    <submittedName>
        <fullName evidence="4">Ig-like domain-containing protein</fullName>
    </submittedName>
</protein>
<sequence>MKRTMLFVLSLVMLFTLPYASVSAASNLTTDQKFEALKNKGIFTGFSDGSSRLYESMTREQFATALSRLLELPTMSGESSYNDVLRIRWSSKDIEAVTKAGLMKGVRSRVFAPADPVTVEQLAAVLVRITGISNRSFTVSGKVSSWARQAVSGAIYNGYIPQLNDYTVNATRGQMVDAFYEIYQNVLVKPIQVKTVEALTSRSIKVTLVQSASEGEIRAAQISLRDVFNNNVPVGISSISKDGLTITLWTNQQISGIYHILTVDDHAWNFMSISEDQTKPTVQSIVRITNKQVEVTFSEPVEANSAKTTSNYQINNGLRVDSAQLSSDQRKVTLTTGDQVDGRSYQMTVRNVKDLAGNVMDSRSDLYFTGSNDSSKPKVTSVNINPTATITVKFSEKIDTREAAQAYHYSINNGLSVTEAKVESDGSTVTLKTSAQRDATLYTITISGIPDLAGNMMDQSTNWMFGGISNPEVPVTVQNAQAINVNTIEITFNRPITDTDVNNLVADIILDNGANVSMADWKAYVVRKNNQTVTVQYRTKQSNPELFVSGHVYFVRVKGVVGLTTADNKDRFAFAGTITQNRDPYVTQIVAIGNDRIKVLFSEPVTNVEAAAFILSDDSGNRVQIDYDELGDRNKIVTEVILRLKDKLTARSVYQMKFVRNYITDAPKWNVLTTTEGNQDTAFTFTASW</sequence>
<keyword evidence="1 2" id="KW-0732">Signal</keyword>
<evidence type="ECO:0000256" key="2">
    <source>
        <dbReference type="SAM" id="SignalP"/>
    </source>
</evidence>
<dbReference type="Pfam" id="PF00395">
    <property type="entry name" value="SLH"/>
    <property type="match status" value="1"/>
</dbReference>
<organism evidence="4 5">
    <name type="scientific">Candidatus Cohnella colombiensis</name>
    <dbReference type="NCBI Taxonomy" id="3121368"/>
    <lineage>
        <taxon>Bacteria</taxon>
        <taxon>Bacillati</taxon>
        <taxon>Bacillota</taxon>
        <taxon>Bacilli</taxon>
        <taxon>Bacillales</taxon>
        <taxon>Paenibacillaceae</taxon>
        <taxon>Cohnella</taxon>
    </lineage>
</organism>
<name>A0AA95EX12_9BACL</name>
<dbReference type="Pfam" id="PF13205">
    <property type="entry name" value="Big_5"/>
    <property type="match status" value="2"/>
</dbReference>
<dbReference type="PROSITE" id="PS51272">
    <property type="entry name" value="SLH"/>
    <property type="match status" value="1"/>
</dbReference>
<dbReference type="AlphaFoldDB" id="A0AA95EX12"/>
<dbReference type="InterPro" id="IPR014755">
    <property type="entry name" value="Cu-Rt/internalin_Ig-like"/>
</dbReference>
<accession>A0AA95EX12</accession>
<dbReference type="Gene3D" id="2.60.40.1220">
    <property type="match status" value="4"/>
</dbReference>
<evidence type="ECO:0000259" key="3">
    <source>
        <dbReference type="PROSITE" id="PS51272"/>
    </source>
</evidence>